<reference evidence="1" key="2">
    <citation type="submission" date="2020-11" db="EMBL/GenBank/DDBJ databases">
        <authorList>
            <person name="McCartney M.A."/>
            <person name="Auch B."/>
            <person name="Kono T."/>
            <person name="Mallez S."/>
            <person name="Becker A."/>
            <person name="Gohl D.M."/>
            <person name="Silverstein K.A.T."/>
            <person name="Koren S."/>
            <person name="Bechman K.B."/>
            <person name="Herman A."/>
            <person name="Abrahante J.E."/>
            <person name="Garbe J."/>
        </authorList>
    </citation>
    <scope>NUCLEOTIDE SEQUENCE</scope>
    <source>
        <strain evidence="1">Duluth1</strain>
        <tissue evidence="1">Whole animal</tissue>
    </source>
</reference>
<name>A0A9D4D7E5_DREPO</name>
<accession>A0A9D4D7E5</accession>
<evidence type="ECO:0000313" key="2">
    <source>
        <dbReference type="Proteomes" id="UP000828390"/>
    </source>
</evidence>
<sequence length="52" mass="5790">MNRGLIFVPGLSMTHMDRQGMNTGFPEPYTVATRTISDAAIVTDRYGSTRRV</sequence>
<dbReference type="Proteomes" id="UP000828390">
    <property type="component" value="Unassembled WGS sequence"/>
</dbReference>
<keyword evidence="2" id="KW-1185">Reference proteome</keyword>
<reference evidence="1" key="1">
    <citation type="journal article" date="2019" name="bioRxiv">
        <title>The Genome of the Zebra Mussel, Dreissena polymorpha: A Resource for Invasive Species Research.</title>
        <authorList>
            <person name="McCartney M.A."/>
            <person name="Auch B."/>
            <person name="Kono T."/>
            <person name="Mallez S."/>
            <person name="Zhang Y."/>
            <person name="Obille A."/>
            <person name="Becker A."/>
            <person name="Abrahante J.E."/>
            <person name="Garbe J."/>
            <person name="Badalamenti J.P."/>
            <person name="Herman A."/>
            <person name="Mangelson H."/>
            <person name="Liachko I."/>
            <person name="Sullivan S."/>
            <person name="Sone E.D."/>
            <person name="Koren S."/>
            <person name="Silverstein K.A.T."/>
            <person name="Beckman K.B."/>
            <person name="Gohl D.M."/>
        </authorList>
    </citation>
    <scope>NUCLEOTIDE SEQUENCE</scope>
    <source>
        <strain evidence="1">Duluth1</strain>
        <tissue evidence="1">Whole animal</tissue>
    </source>
</reference>
<protein>
    <submittedName>
        <fullName evidence="1">Uncharacterized protein</fullName>
    </submittedName>
</protein>
<evidence type="ECO:0000313" key="1">
    <source>
        <dbReference type="EMBL" id="KAH3738603.1"/>
    </source>
</evidence>
<dbReference type="AlphaFoldDB" id="A0A9D4D7E5"/>
<dbReference type="EMBL" id="JAIWYP010000011">
    <property type="protein sequence ID" value="KAH3738603.1"/>
    <property type="molecule type" value="Genomic_DNA"/>
</dbReference>
<comment type="caution">
    <text evidence="1">The sequence shown here is derived from an EMBL/GenBank/DDBJ whole genome shotgun (WGS) entry which is preliminary data.</text>
</comment>
<proteinExistence type="predicted"/>
<organism evidence="1 2">
    <name type="scientific">Dreissena polymorpha</name>
    <name type="common">Zebra mussel</name>
    <name type="synonym">Mytilus polymorpha</name>
    <dbReference type="NCBI Taxonomy" id="45954"/>
    <lineage>
        <taxon>Eukaryota</taxon>
        <taxon>Metazoa</taxon>
        <taxon>Spiralia</taxon>
        <taxon>Lophotrochozoa</taxon>
        <taxon>Mollusca</taxon>
        <taxon>Bivalvia</taxon>
        <taxon>Autobranchia</taxon>
        <taxon>Heteroconchia</taxon>
        <taxon>Euheterodonta</taxon>
        <taxon>Imparidentia</taxon>
        <taxon>Neoheterodontei</taxon>
        <taxon>Myida</taxon>
        <taxon>Dreissenoidea</taxon>
        <taxon>Dreissenidae</taxon>
        <taxon>Dreissena</taxon>
    </lineage>
</organism>
<gene>
    <name evidence="1" type="ORF">DPMN_045241</name>
</gene>